<organism evidence="7 8">
    <name type="scientific">Thermoflavimicrobium daqui</name>
    <dbReference type="NCBI Taxonomy" id="2137476"/>
    <lineage>
        <taxon>Bacteria</taxon>
        <taxon>Bacillati</taxon>
        <taxon>Bacillota</taxon>
        <taxon>Bacilli</taxon>
        <taxon>Bacillales</taxon>
        <taxon>Thermoactinomycetaceae</taxon>
        <taxon>Thermoflavimicrobium</taxon>
    </lineage>
</organism>
<sequence length="156" mass="17691">MGLATFGAGCFWGVEEAFRNVSGVTQTAVGYMGGHTENPTYEEVCTDRTGHAEVIQLEYDPEQVSYDELLNLFWTMHDPTTLNRQGPDIGTQYRSVIFYHTPEQKQLAEASKNNLNQSGRFSKPIVTEIVPAATFYRAEEYHQRYLQKRGLGSCHF</sequence>
<evidence type="ECO:0000256" key="3">
    <source>
        <dbReference type="ARBA" id="ARBA00047806"/>
    </source>
</evidence>
<reference evidence="7 8" key="1">
    <citation type="submission" date="2018-06" db="EMBL/GenBank/DDBJ databases">
        <title>Thermoflavimicrobium daqus sp. nov., a thermophilic microbe isolated from Moutai-flavour Daqu.</title>
        <authorList>
            <person name="Wang X."/>
            <person name="Zhou H."/>
        </authorList>
    </citation>
    <scope>NUCLEOTIDE SEQUENCE [LARGE SCALE GENOMIC DNA]</scope>
    <source>
        <strain evidence="7 8">FBKL4.011</strain>
    </source>
</reference>
<dbReference type="GO" id="GO:0033744">
    <property type="term" value="F:L-methionine:thioredoxin-disulfide S-oxidoreductase activity"/>
    <property type="evidence" value="ECO:0007669"/>
    <property type="project" value="RHEA"/>
</dbReference>
<comment type="function">
    <text evidence="5">Has an important function as a repair enzyme for proteins that have been inactivated by oxidation. Catalyzes the reversible oxidation-reduction of methionine sulfoxide in proteins to methionine.</text>
</comment>
<dbReference type="FunFam" id="3.30.1060.10:FF:000002">
    <property type="entry name" value="Peptide methionine sulfoxide reductase"/>
    <property type="match status" value="1"/>
</dbReference>
<dbReference type="NCBIfam" id="TIGR00401">
    <property type="entry name" value="msrA"/>
    <property type="match status" value="1"/>
</dbReference>
<dbReference type="EC" id="1.8.4.11" evidence="5"/>
<dbReference type="InterPro" id="IPR036509">
    <property type="entry name" value="Met_Sox_Rdtase_MsrA_sf"/>
</dbReference>
<keyword evidence="8" id="KW-1185">Reference proteome</keyword>
<evidence type="ECO:0000256" key="2">
    <source>
        <dbReference type="ARBA" id="ARBA00023002"/>
    </source>
</evidence>
<feature type="domain" description="Peptide methionine sulphoxide reductase MsrA" evidence="6">
    <location>
        <begin position="4"/>
        <end position="155"/>
    </location>
</feature>
<dbReference type="GO" id="GO:0008113">
    <property type="term" value="F:peptide-methionine (S)-S-oxide reductase activity"/>
    <property type="evidence" value="ECO:0007669"/>
    <property type="project" value="UniProtKB-UniRule"/>
</dbReference>
<evidence type="ECO:0000256" key="5">
    <source>
        <dbReference type="HAMAP-Rule" id="MF_01401"/>
    </source>
</evidence>
<comment type="catalytic activity">
    <reaction evidence="4 5">
        <text>[thioredoxin]-disulfide + L-methionine + H2O = L-methionine (S)-S-oxide + [thioredoxin]-dithiol</text>
        <dbReference type="Rhea" id="RHEA:19993"/>
        <dbReference type="Rhea" id="RHEA-COMP:10698"/>
        <dbReference type="Rhea" id="RHEA-COMP:10700"/>
        <dbReference type="ChEBI" id="CHEBI:15377"/>
        <dbReference type="ChEBI" id="CHEBI:29950"/>
        <dbReference type="ChEBI" id="CHEBI:50058"/>
        <dbReference type="ChEBI" id="CHEBI:57844"/>
        <dbReference type="ChEBI" id="CHEBI:58772"/>
        <dbReference type="EC" id="1.8.4.11"/>
    </reaction>
</comment>
<keyword evidence="2 5" id="KW-0560">Oxidoreductase</keyword>
<proteinExistence type="inferred from homology"/>
<dbReference type="HAMAP" id="MF_01401">
    <property type="entry name" value="MsrA"/>
    <property type="match status" value="1"/>
</dbReference>
<comment type="similarity">
    <text evidence="1 5">Belongs to the MsrA Met sulfoxide reductase family.</text>
</comment>
<evidence type="ECO:0000256" key="4">
    <source>
        <dbReference type="ARBA" id="ARBA00048782"/>
    </source>
</evidence>
<dbReference type="Proteomes" id="UP000251213">
    <property type="component" value="Unassembled WGS sequence"/>
</dbReference>
<accession>A0A364K6T9</accession>
<name>A0A364K6T9_9BACL</name>
<reference evidence="7 8" key="2">
    <citation type="submission" date="2018-06" db="EMBL/GenBank/DDBJ databases">
        <authorList>
            <person name="Zhirakovskaya E."/>
        </authorList>
    </citation>
    <scope>NUCLEOTIDE SEQUENCE [LARGE SCALE GENOMIC DNA]</scope>
    <source>
        <strain evidence="7 8">FBKL4.011</strain>
    </source>
</reference>
<dbReference type="AlphaFoldDB" id="A0A364K6T9"/>
<feature type="active site" evidence="5">
    <location>
        <position position="10"/>
    </location>
</feature>
<dbReference type="InterPro" id="IPR002569">
    <property type="entry name" value="Met_Sox_Rdtase_MsrA_dom"/>
</dbReference>
<dbReference type="PANTHER" id="PTHR43774:SF1">
    <property type="entry name" value="PEPTIDE METHIONINE SULFOXIDE REDUCTASE MSRA 2"/>
    <property type="match status" value="1"/>
</dbReference>
<dbReference type="PANTHER" id="PTHR43774">
    <property type="entry name" value="PEPTIDE METHIONINE SULFOXIDE REDUCTASE"/>
    <property type="match status" value="1"/>
</dbReference>
<gene>
    <name evidence="5 7" type="primary">msrA</name>
    <name evidence="7" type="ORF">DL897_07490</name>
</gene>
<dbReference type="Gene3D" id="3.30.1060.10">
    <property type="entry name" value="Peptide methionine sulphoxide reductase MsrA"/>
    <property type="match status" value="1"/>
</dbReference>
<evidence type="ECO:0000256" key="1">
    <source>
        <dbReference type="ARBA" id="ARBA00005591"/>
    </source>
</evidence>
<comment type="catalytic activity">
    <reaction evidence="3 5">
        <text>L-methionyl-[protein] + [thioredoxin]-disulfide + H2O = L-methionyl-(S)-S-oxide-[protein] + [thioredoxin]-dithiol</text>
        <dbReference type="Rhea" id="RHEA:14217"/>
        <dbReference type="Rhea" id="RHEA-COMP:10698"/>
        <dbReference type="Rhea" id="RHEA-COMP:10700"/>
        <dbReference type="Rhea" id="RHEA-COMP:12313"/>
        <dbReference type="Rhea" id="RHEA-COMP:12315"/>
        <dbReference type="ChEBI" id="CHEBI:15377"/>
        <dbReference type="ChEBI" id="CHEBI:16044"/>
        <dbReference type="ChEBI" id="CHEBI:29950"/>
        <dbReference type="ChEBI" id="CHEBI:44120"/>
        <dbReference type="ChEBI" id="CHEBI:50058"/>
        <dbReference type="EC" id="1.8.4.11"/>
    </reaction>
</comment>
<dbReference type="EMBL" id="QJKK01000003">
    <property type="protein sequence ID" value="RAL25910.1"/>
    <property type="molecule type" value="Genomic_DNA"/>
</dbReference>
<dbReference type="OrthoDB" id="4174719at2"/>
<dbReference type="Pfam" id="PF01625">
    <property type="entry name" value="PMSR"/>
    <property type="match status" value="1"/>
</dbReference>
<evidence type="ECO:0000259" key="6">
    <source>
        <dbReference type="Pfam" id="PF01625"/>
    </source>
</evidence>
<evidence type="ECO:0000313" key="7">
    <source>
        <dbReference type="EMBL" id="RAL25910.1"/>
    </source>
</evidence>
<dbReference type="SUPFAM" id="SSF55068">
    <property type="entry name" value="Peptide methionine sulfoxide reductase"/>
    <property type="match status" value="1"/>
</dbReference>
<protein>
    <recommendedName>
        <fullName evidence="5">Peptide methionine sulfoxide reductase MsrA</fullName>
        <shortName evidence="5">Protein-methionine-S-oxide reductase</shortName>
        <ecNumber evidence="5">1.8.4.11</ecNumber>
    </recommendedName>
    <alternativeName>
        <fullName evidence="5">Peptide-methionine (S)-S-oxide reductase</fullName>
        <shortName evidence="5">Peptide Met(O) reductase</shortName>
    </alternativeName>
</protein>
<comment type="caution">
    <text evidence="7">The sequence shown here is derived from an EMBL/GenBank/DDBJ whole genome shotgun (WGS) entry which is preliminary data.</text>
</comment>
<evidence type="ECO:0000313" key="8">
    <source>
        <dbReference type="Proteomes" id="UP000251213"/>
    </source>
</evidence>
<dbReference type="RefSeq" id="WP_113658524.1">
    <property type="nucleotide sequence ID" value="NZ_KZ845665.1"/>
</dbReference>